<dbReference type="Proteomes" id="UP001732700">
    <property type="component" value="Chromosome 3C"/>
</dbReference>
<name>A0ACD5VQJ9_AVESA</name>
<sequence length="390" mass="41825">MELADAARDEAALAMRMLRQLACGEGGASGANIAVSPLSIHAALALLGAGAKGPTLDQIAAFLGPAHATLASHVALRVLSDSAGDDGGPTVRFANGVWVDAAMRLKVGYAAVVSEHYRAQAHPASFRDMPEEARTQINRWFESVTAGRIKDLLPQGSVNSATLAVLGNALYFKGAWRSKFDPRSTLDDTFYLHTGGHVRAQFMSSGKKQYIARRSDYKVLKLPYARGQEQRIFSMYIYLPNERHGLHSLLQKLGSDPALLEGSTSLMAQVPVGVFKLPKFTISCKTDATELLQVLGLRLPFHPLADFSDMLDSPAPLVVSAVFHQSFVEVNEEGTEAAAATIGAIFGCAMASTPVEVVDFVADHPFMFLIKEDLSGVVVFAGQVVNPLLS</sequence>
<organism evidence="1 2">
    <name type="scientific">Avena sativa</name>
    <name type="common">Oat</name>
    <dbReference type="NCBI Taxonomy" id="4498"/>
    <lineage>
        <taxon>Eukaryota</taxon>
        <taxon>Viridiplantae</taxon>
        <taxon>Streptophyta</taxon>
        <taxon>Embryophyta</taxon>
        <taxon>Tracheophyta</taxon>
        <taxon>Spermatophyta</taxon>
        <taxon>Magnoliopsida</taxon>
        <taxon>Liliopsida</taxon>
        <taxon>Poales</taxon>
        <taxon>Poaceae</taxon>
        <taxon>BOP clade</taxon>
        <taxon>Pooideae</taxon>
        <taxon>Poodae</taxon>
        <taxon>Poeae</taxon>
        <taxon>Poeae Chloroplast Group 1 (Aveneae type)</taxon>
        <taxon>Aveninae</taxon>
        <taxon>Avena</taxon>
    </lineage>
</organism>
<dbReference type="EnsemblPlants" id="AVESA.00010b.r2.3CG0500690.1">
    <property type="protein sequence ID" value="AVESA.00010b.r2.3CG0500690.1.CDS"/>
    <property type="gene ID" value="AVESA.00010b.r2.3CG0500690"/>
</dbReference>
<reference evidence="1" key="2">
    <citation type="submission" date="2025-09" db="UniProtKB">
        <authorList>
            <consortium name="EnsemblPlants"/>
        </authorList>
    </citation>
    <scope>IDENTIFICATION</scope>
</reference>
<reference evidence="1" key="1">
    <citation type="submission" date="2021-05" db="EMBL/GenBank/DDBJ databases">
        <authorList>
            <person name="Scholz U."/>
            <person name="Mascher M."/>
            <person name="Fiebig A."/>
        </authorList>
    </citation>
    <scope>NUCLEOTIDE SEQUENCE [LARGE SCALE GENOMIC DNA]</scope>
</reference>
<evidence type="ECO:0000313" key="1">
    <source>
        <dbReference type="EnsemblPlants" id="AVESA.00010b.r2.3CG0500690.1.CDS"/>
    </source>
</evidence>
<accession>A0ACD5VQJ9</accession>
<evidence type="ECO:0000313" key="2">
    <source>
        <dbReference type="Proteomes" id="UP001732700"/>
    </source>
</evidence>
<keyword evidence="2" id="KW-1185">Reference proteome</keyword>
<proteinExistence type="predicted"/>
<protein>
    <submittedName>
        <fullName evidence="1">Uncharacterized protein</fullName>
    </submittedName>
</protein>